<dbReference type="EMBL" id="BMQX01000044">
    <property type="protein sequence ID" value="GGQ34561.1"/>
    <property type="molecule type" value="Genomic_DNA"/>
</dbReference>
<dbReference type="Proteomes" id="UP000619118">
    <property type="component" value="Unassembled WGS sequence"/>
</dbReference>
<keyword evidence="2" id="KW-1185">Reference proteome</keyword>
<sequence length="82" mass="8651">MVGSSVVSLVNARVDSFAITAALEFWCILRTNTVSPHFVKETMELMSMDSTDGVSAADTAKAYSVAIGTNVSGAALDTKDYI</sequence>
<gene>
    <name evidence="1" type="ORF">GCM10009411_37420</name>
</gene>
<dbReference type="RefSeq" id="WP_206194591.1">
    <property type="nucleotide sequence ID" value="NZ_BMQX01000044.1"/>
</dbReference>
<reference evidence="2" key="1">
    <citation type="journal article" date="2019" name="Int. J. Syst. Evol. Microbiol.">
        <title>The Global Catalogue of Microorganisms (GCM) 10K type strain sequencing project: providing services to taxonomists for standard genome sequencing and annotation.</title>
        <authorList>
            <consortium name="The Broad Institute Genomics Platform"/>
            <consortium name="The Broad Institute Genome Sequencing Center for Infectious Disease"/>
            <person name="Wu L."/>
            <person name="Ma J."/>
        </authorList>
    </citation>
    <scope>NUCLEOTIDE SEQUENCE [LARGE SCALE GENOMIC DNA]</scope>
    <source>
        <strain evidence="2">JCM 32306</strain>
    </source>
</reference>
<evidence type="ECO:0000313" key="2">
    <source>
        <dbReference type="Proteomes" id="UP000619118"/>
    </source>
</evidence>
<name>A0ABQ2RN71_9GAMM</name>
<comment type="caution">
    <text evidence="1">The sequence shown here is derived from an EMBL/GenBank/DDBJ whole genome shotgun (WGS) entry which is preliminary data.</text>
</comment>
<organism evidence="1 2">
    <name type="scientific">Shewanella litoralis</name>
    <dbReference type="NCBI Taxonomy" id="2282700"/>
    <lineage>
        <taxon>Bacteria</taxon>
        <taxon>Pseudomonadati</taxon>
        <taxon>Pseudomonadota</taxon>
        <taxon>Gammaproteobacteria</taxon>
        <taxon>Alteromonadales</taxon>
        <taxon>Shewanellaceae</taxon>
        <taxon>Shewanella</taxon>
    </lineage>
</organism>
<accession>A0ABQ2RN71</accession>
<protein>
    <submittedName>
        <fullName evidence="1">Uncharacterized protein</fullName>
    </submittedName>
</protein>
<proteinExistence type="predicted"/>
<evidence type="ECO:0000313" key="1">
    <source>
        <dbReference type="EMBL" id="GGQ34561.1"/>
    </source>
</evidence>